<protein>
    <submittedName>
        <fullName evidence="1">Uncharacterized protein</fullName>
    </submittedName>
</protein>
<accession>A0A250G608</accession>
<proteinExistence type="predicted"/>
<organism evidence="1 2">
    <name type="scientific">Capnocytophaga canimorsus</name>
    <dbReference type="NCBI Taxonomy" id="28188"/>
    <lineage>
        <taxon>Bacteria</taxon>
        <taxon>Pseudomonadati</taxon>
        <taxon>Bacteroidota</taxon>
        <taxon>Flavobacteriia</taxon>
        <taxon>Flavobacteriales</taxon>
        <taxon>Flavobacteriaceae</taxon>
        <taxon>Capnocytophaga</taxon>
    </lineage>
</organism>
<reference evidence="2" key="1">
    <citation type="submission" date="2017-06" db="EMBL/GenBank/DDBJ databases">
        <title>Capnocytophaga spp. assemblies.</title>
        <authorList>
            <person name="Gulvik C.A."/>
        </authorList>
    </citation>
    <scope>NUCLEOTIDE SEQUENCE [LARGE SCALE GENOMIC DNA]</scope>
    <source>
        <strain evidence="2">H5594</strain>
    </source>
</reference>
<name>A0A250G608_9FLAO</name>
<gene>
    <name evidence="1" type="ORF">CGC56_08590</name>
</gene>
<dbReference type="AlphaFoldDB" id="A0A250G608"/>
<evidence type="ECO:0000313" key="1">
    <source>
        <dbReference type="EMBL" id="ATA92205.1"/>
    </source>
</evidence>
<evidence type="ECO:0000313" key="2">
    <source>
        <dbReference type="Proteomes" id="UP000243136"/>
    </source>
</evidence>
<dbReference type="Proteomes" id="UP000243136">
    <property type="component" value="Chromosome"/>
</dbReference>
<sequence length="107" mass="12843">MIFLEKVFLKIRNCILFHHFLSFFRDDFKQNFPFLSFFLLKGKKYLHLRTSLQIVGNGFQNMLRVYLVQAFQTRLTHTKPSLLTPKSTLYSPTRFRNQLVKHSLPFT</sequence>
<dbReference type="EMBL" id="CP022388">
    <property type="protein sequence ID" value="ATA92205.1"/>
    <property type="molecule type" value="Genomic_DNA"/>
</dbReference>